<keyword evidence="4" id="KW-1185">Reference proteome</keyword>
<dbReference type="EMBL" id="ML996695">
    <property type="protein sequence ID" value="KAF2400178.1"/>
    <property type="molecule type" value="Genomic_DNA"/>
</dbReference>
<feature type="transmembrane region" description="Helical" evidence="2">
    <location>
        <begin position="42"/>
        <end position="62"/>
    </location>
</feature>
<keyword evidence="2" id="KW-1133">Transmembrane helix</keyword>
<evidence type="ECO:0000313" key="4">
    <source>
        <dbReference type="Proteomes" id="UP000799640"/>
    </source>
</evidence>
<feature type="region of interest" description="Disordered" evidence="1">
    <location>
        <begin position="1"/>
        <end position="22"/>
    </location>
</feature>
<sequence>MVSTRSHPSTFPDGDMSPSKSPSKRTNAFGAYTWSHVPNAVIVAWLAISLPLVVWDFMYIFLRPYSMPGGAWHAPIWSPYAYYVDVDYVYGFPALEAGSGFPAAQSALNAVETALYAVYLAYVYRGHKVADAGVVGRKLVGRDAALAVTVGFAAAVGTVSKTVLYWLIEYFGAYSNIGHNEPWTLFWLWIVPNGLWLLFPAYMIYILGGEIVDGLETAAGRPRKKVL</sequence>
<dbReference type="PANTHER" id="PTHR37919:SF2">
    <property type="entry name" value="EXPERA DOMAIN-CONTAINING PROTEIN"/>
    <property type="match status" value="1"/>
</dbReference>
<protein>
    <recommendedName>
        <fullName evidence="5">C6 transcription factor</fullName>
    </recommendedName>
</protein>
<dbReference type="Proteomes" id="UP000799640">
    <property type="component" value="Unassembled WGS sequence"/>
</dbReference>
<feature type="transmembrane region" description="Helical" evidence="2">
    <location>
        <begin position="144"/>
        <end position="166"/>
    </location>
</feature>
<name>A0A6G1HVU7_9PEZI</name>
<reference evidence="3" key="1">
    <citation type="journal article" date="2020" name="Stud. Mycol.">
        <title>101 Dothideomycetes genomes: a test case for predicting lifestyles and emergence of pathogens.</title>
        <authorList>
            <person name="Haridas S."/>
            <person name="Albert R."/>
            <person name="Binder M."/>
            <person name="Bloem J."/>
            <person name="Labutti K."/>
            <person name="Salamov A."/>
            <person name="Andreopoulos B."/>
            <person name="Baker S."/>
            <person name="Barry K."/>
            <person name="Bills G."/>
            <person name="Bluhm B."/>
            <person name="Cannon C."/>
            <person name="Castanera R."/>
            <person name="Culley D."/>
            <person name="Daum C."/>
            <person name="Ezra D."/>
            <person name="Gonzalez J."/>
            <person name="Henrissat B."/>
            <person name="Kuo A."/>
            <person name="Liang C."/>
            <person name="Lipzen A."/>
            <person name="Lutzoni F."/>
            <person name="Magnuson J."/>
            <person name="Mondo S."/>
            <person name="Nolan M."/>
            <person name="Ohm R."/>
            <person name="Pangilinan J."/>
            <person name="Park H.-J."/>
            <person name="Ramirez L."/>
            <person name="Alfaro M."/>
            <person name="Sun H."/>
            <person name="Tritt A."/>
            <person name="Yoshinaga Y."/>
            <person name="Zwiers L.-H."/>
            <person name="Turgeon B."/>
            <person name="Goodwin S."/>
            <person name="Spatafora J."/>
            <person name="Crous P."/>
            <person name="Grigoriev I."/>
        </authorList>
    </citation>
    <scope>NUCLEOTIDE SEQUENCE</scope>
    <source>
        <strain evidence="3">CBS 262.69</strain>
    </source>
</reference>
<evidence type="ECO:0000256" key="2">
    <source>
        <dbReference type="SAM" id="Phobius"/>
    </source>
</evidence>
<accession>A0A6G1HVU7</accession>
<dbReference type="PANTHER" id="PTHR37919">
    <property type="entry name" value="PROTEIN CBG05606"/>
    <property type="match status" value="1"/>
</dbReference>
<dbReference type="AlphaFoldDB" id="A0A6G1HVU7"/>
<feature type="transmembrane region" description="Helical" evidence="2">
    <location>
        <begin position="186"/>
        <end position="207"/>
    </location>
</feature>
<gene>
    <name evidence="3" type="ORF">EJ06DRAFT_510154</name>
</gene>
<keyword evidence="2" id="KW-0812">Transmembrane</keyword>
<organism evidence="3 4">
    <name type="scientific">Trichodelitschia bisporula</name>
    <dbReference type="NCBI Taxonomy" id="703511"/>
    <lineage>
        <taxon>Eukaryota</taxon>
        <taxon>Fungi</taxon>
        <taxon>Dikarya</taxon>
        <taxon>Ascomycota</taxon>
        <taxon>Pezizomycotina</taxon>
        <taxon>Dothideomycetes</taxon>
        <taxon>Dothideomycetes incertae sedis</taxon>
        <taxon>Phaeotrichales</taxon>
        <taxon>Phaeotrichaceae</taxon>
        <taxon>Trichodelitschia</taxon>
    </lineage>
</organism>
<evidence type="ECO:0000313" key="3">
    <source>
        <dbReference type="EMBL" id="KAF2400178.1"/>
    </source>
</evidence>
<proteinExistence type="predicted"/>
<evidence type="ECO:0000256" key="1">
    <source>
        <dbReference type="SAM" id="MobiDB-lite"/>
    </source>
</evidence>
<evidence type="ECO:0008006" key="5">
    <source>
        <dbReference type="Google" id="ProtNLM"/>
    </source>
</evidence>
<dbReference type="OrthoDB" id="60858at2759"/>
<keyword evidence="2" id="KW-0472">Membrane</keyword>